<organism evidence="2 5">
    <name type="scientific">Allgaiera indica</name>
    <dbReference type="NCBI Taxonomy" id="765699"/>
    <lineage>
        <taxon>Bacteria</taxon>
        <taxon>Pseudomonadati</taxon>
        <taxon>Pseudomonadota</taxon>
        <taxon>Alphaproteobacteria</taxon>
        <taxon>Rhodobacterales</taxon>
        <taxon>Paracoccaceae</taxon>
        <taxon>Allgaiera</taxon>
    </lineage>
</organism>
<evidence type="ECO:0000256" key="1">
    <source>
        <dbReference type="SAM" id="Phobius"/>
    </source>
</evidence>
<name>A0AAN5A1T1_9RHOB</name>
<evidence type="ECO:0000313" key="2">
    <source>
        <dbReference type="EMBL" id="GHE04813.1"/>
    </source>
</evidence>
<keyword evidence="1" id="KW-1133">Transmembrane helix</keyword>
<dbReference type="EMBL" id="BNAB01000019">
    <property type="protein sequence ID" value="GHE04813.1"/>
    <property type="molecule type" value="Genomic_DNA"/>
</dbReference>
<dbReference type="Proteomes" id="UP000634647">
    <property type="component" value="Unassembled WGS sequence"/>
</dbReference>
<sequence length="131" mass="14252">MPLEILLIVVAAGMIGITLMLHLAGQTRAFEIADEETARGEWLRHFPDDEIHEVTLAPGNNAALIRTAQGPGLLWSLGADTVAYHMAHPSARACRKGLRVEIGDFAAPAVTLRLPPEERIRWAARIEGTTP</sequence>
<reference evidence="3 4" key="2">
    <citation type="submission" date="2016-10" db="EMBL/GenBank/DDBJ databases">
        <authorList>
            <person name="Varghese N."/>
            <person name="Submissions S."/>
        </authorList>
    </citation>
    <scope>NUCLEOTIDE SEQUENCE [LARGE SCALE GENOMIC DNA]</scope>
    <source>
        <strain evidence="3 4">DSM 24802</strain>
    </source>
</reference>
<evidence type="ECO:0000313" key="4">
    <source>
        <dbReference type="Proteomes" id="UP000199541"/>
    </source>
</evidence>
<dbReference type="AlphaFoldDB" id="A0AAN5A1T1"/>
<reference evidence="2" key="3">
    <citation type="submission" date="2023-06" db="EMBL/GenBank/DDBJ databases">
        <authorList>
            <person name="Sun Q."/>
            <person name="Zhou Y."/>
        </authorList>
    </citation>
    <scope>NUCLEOTIDE SEQUENCE</scope>
    <source>
        <strain evidence="2">CGMCC 1.10859</strain>
    </source>
</reference>
<keyword evidence="1" id="KW-0812">Transmembrane</keyword>
<accession>A0AAN5A1T1</accession>
<reference evidence="2" key="1">
    <citation type="journal article" date="2014" name="Int. J. Syst. Evol. Microbiol.">
        <title>Complete genome sequence of Corynebacterium casei LMG S-19264T (=DSM 44701T), isolated from a smear-ripened cheese.</title>
        <authorList>
            <consortium name="US DOE Joint Genome Institute (JGI-PGF)"/>
            <person name="Walter F."/>
            <person name="Albersmeier A."/>
            <person name="Kalinowski J."/>
            <person name="Ruckert C."/>
        </authorList>
    </citation>
    <scope>NUCLEOTIDE SEQUENCE</scope>
    <source>
        <strain evidence="2">CGMCC 1.10859</strain>
    </source>
</reference>
<evidence type="ECO:0000313" key="5">
    <source>
        <dbReference type="Proteomes" id="UP000634647"/>
    </source>
</evidence>
<comment type="caution">
    <text evidence="2">The sequence shown here is derived from an EMBL/GenBank/DDBJ whole genome shotgun (WGS) entry which is preliminary data.</text>
</comment>
<feature type="transmembrane region" description="Helical" evidence="1">
    <location>
        <begin position="6"/>
        <end position="24"/>
    </location>
</feature>
<gene>
    <name evidence="2" type="ORF">GCM10008024_33300</name>
    <name evidence="3" type="ORF">SAMN05444006_11948</name>
</gene>
<dbReference type="EMBL" id="FNOB01000019">
    <property type="protein sequence ID" value="SDX53834.1"/>
    <property type="molecule type" value="Genomic_DNA"/>
</dbReference>
<dbReference type="Proteomes" id="UP000199541">
    <property type="component" value="Unassembled WGS sequence"/>
</dbReference>
<proteinExistence type="predicted"/>
<evidence type="ECO:0000313" key="3">
    <source>
        <dbReference type="EMBL" id="SDX53834.1"/>
    </source>
</evidence>
<protein>
    <submittedName>
        <fullName evidence="2">Uncharacterized protein</fullName>
    </submittedName>
</protein>
<keyword evidence="1" id="KW-0472">Membrane</keyword>
<keyword evidence="4" id="KW-1185">Reference proteome</keyword>
<dbReference type="RefSeq" id="WP_092164140.1">
    <property type="nucleotide sequence ID" value="NZ_BNAB01000019.1"/>
</dbReference>